<reference evidence="2 3" key="1">
    <citation type="journal article" date="2014" name="BMC Genomics">
        <title>Adaptive genomic structural variation in the grape powdery mildew pathogen, Erysiphe necator.</title>
        <authorList>
            <person name="Jones L."/>
            <person name="Riaz S."/>
            <person name="Morales-Cruz A."/>
            <person name="Amrine K.C."/>
            <person name="McGuire B."/>
            <person name="Gubler W.D."/>
            <person name="Walker M.A."/>
            <person name="Cantu D."/>
        </authorList>
    </citation>
    <scope>NUCLEOTIDE SEQUENCE [LARGE SCALE GENOMIC DNA]</scope>
    <source>
        <strain evidence="3">c</strain>
    </source>
</reference>
<dbReference type="EMBL" id="JNVN01003487">
    <property type="protein sequence ID" value="KHJ30896.1"/>
    <property type="molecule type" value="Genomic_DNA"/>
</dbReference>
<sequence>MPAESKASSSIAHIAADRLWQFQLRKENKAILDELKDHDKKRISLLETNQNRFEAGEDRILKLEAKITQLEQEHNKKMQAWEKFKNEQRAQTTELKLQIFMHATETLKLDEICKIMKERVSMTTSENQDMTSSRNLISENKNSNIRHLRSHCQTINEDGRSQVAELGKRPGFKEKNIAKKPEVRTEKKSIKQNLFIPRPKNGAEESKLPKLSQGRVRLRLYYQQADSICSSSMSSTEQFETEFVNSFIKGISNYKAREKFIAHLQQIYPSKQKKDGRVEILCSWAELGEAIKTFGALGEKNSVCKSKKQRCIPSKDPVKT</sequence>
<dbReference type="Proteomes" id="UP000030854">
    <property type="component" value="Unassembled WGS sequence"/>
</dbReference>
<protein>
    <submittedName>
        <fullName evidence="2">Uncharacterized protein</fullName>
    </submittedName>
</protein>
<keyword evidence="1" id="KW-0175">Coiled coil</keyword>
<feature type="coiled-coil region" evidence="1">
    <location>
        <begin position="53"/>
        <end position="87"/>
    </location>
</feature>
<proteinExistence type="predicted"/>
<gene>
    <name evidence="2" type="ORF">EV44_g3277</name>
</gene>
<evidence type="ECO:0000256" key="1">
    <source>
        <dbReference type="SAM" id="Coils"/>
    </source>
</evidence>
<evidence type="ECO:0000313" key="3">
    <source>
        <dbReference type="Proteomes" id="UP000030854"/>
    </source>
</evidence>
<accession>A0A0B1P1X3</accession>
<dbReference type="HOGENOM" id="CLU_839628_0_0_1"/>
<comment type="caution">
    <text evidence="2">The sequence shown here is derived from an EMBL/GenBank/DDBJ whole genome shotgun (WGS) entry which is preliminary data.</text>
</comment>
<keyword evidence="3" id="KW-1185">Reference proteome</keyword>
<name>A0A0B1P1X3_UNCNE</name>
<dbReference type="AlphaFoldDB" id="A0A0B1P1X3"/>
<organism evidence="2 3">
    <name type="scientific">Uncinula necator</name>
    <name type="common">Grape powdery mildew</name>
    <dbReference type="NCBI Taxonomy" id="52586"/>
    <lineage>
        <taxon>Eukaryota</taxon>
        <taxon>Fungi</taxon>
        <taxon>Dikarya</taxon>
        <taxon>Ascomycota</taxon>
        <taxon>Pezizomycotina</taxon>
        <taxon>Leotiomycetes</taxon>
        <taxon>Erysiphales</taxon>
        <taxon>Erysiphaceae</taxon>
        <taxon>Erysiphe</taxon>
    </lineage>
</organism>
<evidence type="ECO:0000313" key="2">
    <source>
        <dbReference type="EMBL" id="KHJ30896.1"/>
    </source>
</evidence>
<dbReference type="OMA" id="DEICKIM"/>